<dbReference type="InParanoid" id="K7UI78"/>
<dbReference type="EMBL" id="CM000786">
    <property type="protein sequence ID" value="AQK43546.1"/>
    <property type="molecule type" value="Genomic_DNA"/>
</dbReference>
<gene>
    <name evidence="2" type="ORF">ZEAMMB73_Zm00001d025339</name>
</gene>
<accession>K7UI78</accession>
<evidence type="ECO:0000313" key="2">
    <source>
        <dbReference type="EMBL" id="AQK43546.1"/>
    </source>
</evidence>
<feature type="region of interest" description="Disordered" evidence="1">
    <location>
        <begin position="1"/>
        <end position="35"/>
    </location>
</feature>
<proteinExistence type="predicted"/>
<dbReference type="EMBL" id="CM000786">
    <property type="protein sequence ID" value="AQK43549.1"/>
    <property type="molecule type" value="Genomic_DNA"/>
</dbReference>
<dbReference type="AlphaFoldDB" id="K7UI78"/>
<sequence>MYRVRSGTAASSLWATPPPPPPKTTNCPLSRPSPVGTTFSPSSITLFLHLAIEPLAASAPSGRRLCGSGAPRCGSARTFPGSGVLSPGCAPMLCPALWCRARAGSTYSRARHLGLSSLCGRVYS</sequence>
<reference evidence="2" key="1">
    <citation type="submission" date="2015-12" db="EMBL/GenBank/DDBJ databases">
        <title>Update maize B73 reference genome by single molecule sequencing technologies.</title>
        <authorList>
            <consortium name="Maize Genome Sequencing Project"/>
            <person name="Ware D."/>
        </authorList>
    </citation>
    <scope>NUCLEOTIDE SEQUENCE</scope>
    <source>
        <tissue evidence="2">Seedling</tissue>
    </source>
</reference>
<dbReference type="PaxDb" id="4577-GRMZM2G147424_P04"/>
<dbReference type="HOGENOM" id="CLU_2007224_0_0_1"/>
<name>K7UI78_MAIZE</name>
<protein>
    <submittedName>
        <fullName evidence="2">SF1 binding protein candidate1</fullName>
    </submittedName>
</protein>
<evidence type="ECO:0000256" key="1">
    <source>
        <dbReference type="SAM" id="MobiDB-lite"/>
    </source>
</evidence>
<organism evidence="2">
    <name type="scientific">Zea mays</name>
    <name type="common">Maize</name>
    <dbReference type="NCBI Taxonomy" id="4577"/>
    <lineage>
        <taxon>Eukaryota</taxon>
        <taxon>Viridiplantae</taxon>
        <taxon>Streptophyta</taxon>
        <taxon>Embryophyta</taxon>
        <taxon>Tracheophyta</taxon>
        <taxon>Spermatophyta</taxon>
        <taxon>Magnoliopsida</taxon>
        <taxon>Liliopsida</taxon>
        <taxon>Poales</taxon>
        <taxon>Poaceae</taxon>
        <taxon>PACMAD clade</taxon>
        <taxon>Panicoideae</taxon>
        <taxon>Andropogonodae</taxon>
        <taxon>Andropogoneae</taxon>
        <taxon>Tripsacinae</taxon>
        <taxon>Zea</taxon>
    </lineage>
</organism>